<name>A0A7S3Z7J9_9EUKA</name>
<proteinExistence type="predicted"/>
<dbReference type="AlphaFoldDB" id="A0A7S3Z7J9"/>
<dbReference type="GO" id="GO:0005509">
    <property type="term" value="F:calcium ion binding"/>
    <property type="evidence" value="ECO:0007669"/>
    <property type="project" value="InterPro"/>
</dbReference>
<dbReference type="SUPFAM" id="SSF47473">
    <property type="entry name" value="EF-hand"/>
    <property type="match status" value="1"/>
</dbReference>
<sequence>MTVRAAMNTKSTNASPALNLSRPNFKSRPSFLFRVPSGNRQSSRLAVARRSIVLREKNGTPAWTMMVPQGERRSERLHCLREGLKSGLPVLQGFRTSAPIARAIPMHRSNIQGVSTTQNVEGKDPIVTVEPTQHSNDPVLCGRSGENQVIAEVLFGEEAVKLPKTPRLAHKEMKKLFESFTKDSDVICRQDFKSAIGGMGRRPKASNINAAFVGLDQDGNGTIEYEEFADKVGGICFPSNRPSAENSAGTLLYAR</sequence>
<gene>
    <name evidence="4" type="ORF">LGLO00237_LOCUS26054</name>
</gene>
<dbReference type="PROSITE" id="PS00018">
    <property type="entry name" value="EF_HAND_1"/>
    <property type="match status" value="1"/>
</dbReference>
<evidence type="ECO:0000256" key="1">
    <source>
        <dbReference type="ARBA" id="ARBA00022837"/>
    </source>
</evidence>
<dbReference type="Gene3D" id="1.10.238.10">
    <property type="entry name" value="EF-hand"/>
    <property type="match status" value="1"/>
</dbReference>
<feature type="compositionally biased region" description="Polar residues" evidence="2">
    <location>
        <begin position="8"/>
        <end position="22"/>
    </location>
</feature>
<reference evidence="4" key="1">
    <citation type="submission" date="2021-01" db="EMBL/GenBank/DDBJ databases">
        <authorList>
            <person name="Corre E."/>
            <person name="Pelletier E."/>
            <person name="Niang G."/>
            <person name="Scheremetjew M."/>
            <person name="Finn R."/>
            <person name="Kale V."/>
            <person name="Holt S."/>
            <person name="Cochrane G."/>
            <person name="Meng A."/>
            <person name="Brown T."/>
            <person name="Cohen L."/>
        </authorList>
    </citation>
    <scope>NUCLEOTIDE SEQUENCE</scope>
    <source>
        <strain evidence="4">CCCM811</strain>
    </source>
</reference>
<protein>
    <recommendedName>
        <fullName evidence="3">EF-hand domain-containing protein</fullName>
    </recommendedName>
</protein>
<dbReference type="InterPro" id="IPR011992">
    <property type="entry name" value="EF-hand-dom_pair"/>
</dbReference>
<evidence type="ECO:0000259" key="3">
    <source>
        <dbReference type="PROSITE" id="PS50222"/>
    </source>
</evidence>
<dbReference type="InterPro" id="IPR002048">
    <property type="entry name" value="EF_hand_dom"/>
</dbReference>
<accession>A0A7S3Z7J9</accession>
<feature type="domain" description="EF-hand" evidence="3">
    <location>
        <begin position="203"/>
        <end position="238"/>
    </location>
</feature>
<evidence type="ECO:0000256" key="2">
    <source>
        <dbReference type="SAM" id="MobiDB-lite"/>
    </source>
</evidence>
<dbReference type="InterPro" id="IPR018247">
    <property type="entry name" value="EF_Hand_1_Ca_BS"/>
</dbReference>
<keyword evidence="1" id="KW-0106">Calcium</keyword>
<organism evidence="4">
    <name type="scientific">Lotharella globosa</name>
    <dbReference type="NCBI Taxonomy" id="91324"/>
    <lineage>
        <taxon>Eukaryota</taxon>
        <taxon>Sar</taxon>
        <taxon>Rhizaria</taxon>
        <taxon>Cercozoa</taxon>
        <taxon>Chlorarachniophyceae</taxon>
        <taxon>Lotharella</taxon>
    </lineage>
</organism>
<dbReference type="PROSITE" id="PS50222">
    <property type="entry name" value="EF_HAND_2"/>
    <property type="match status" value="1"/>
</dbReference>
<dbReference type="CDD" id="cd00051">
    <property type="entry name" value="EFh"/>
    <property type="match status" value="1"/>
</dbReference>
<dbReference type="EMBL" id="HBIV01036436">
    <property type="protein sequence ID" value="CAE0674280.1"/>
    <property type="molecule type" value="Transcribed_RNA"/>
</dbReference>
<feature type="region of interest" description="Disordered" evidence="2">
    <location>
        <begin position="1"/>
        <end position="22"/>
    </location>
</feature>
<evidence type="ECO:0000313" key="4">
    <source>
        <dbReference type="EMBL" id="CAE0674280.1"/>
    </source>
</evidence>